<accession>A0A0W1RDD5</accession>
<dbReference type="Gene3D" id="3.40.50.300">
    <property type="entry name" value="P-loop containing nucleotide triphosphate hydrolases"/>
    <property type="match status" value="1"/>
</dbReference>
<name>A0A0W1RDD5_9EURY</name>
<proteinExistence type="predicted"/>
<evidence type="ECO:0000256" key="1">
    <source>
        <dbReference type="SAM" id="MobiDB-lite"/>
    </source>
</evidence>
<dbReference type="GO" id="GO:0016887">
    <property type="term" value="F:ATP hydrolysis activity"/>
    <property type="evidence" value="ECO:0007669"/>
    <property type="project" value="InterPro"/>
</dbReference>
<dbReference type="PANTHER" id="PTHR37291:SF1">
    <property type="entry name" value="TYPE IV METHYL-DIRECTED RESTRICTION ENZYME ECOKMCRB SUBUNIT"/>
    <property type="match status" value="1"/>
</dbReference>
<gene>
    <name evidence="3" type="ORF">AUR64_04060</name>
</gene>
<dbReference type="InterPro" id="IPR052934">
    <property type="entry name" value="Methyl-DNA_Rec/Restrict_Enz"/>
</dbReference>
<dbReference type="SUPFAM" id="SSF52540">
    <property type="entry name" value="P-loop containing nucleoside triphosphate hydrolases"/>
    <property type="match status" value="1"/>
</dbReference>
<evidence type="ECO:0000313" key="3">
    <source>
        <dbReference type="EMBL" id="KTG11437.1"/>
    </source>
</evidence>
<dbReference type="EMBL" id="LOPU01000004">
    <property type="protein sequence ID" value="KTG11437.1"/>
    <property type="molecule type" value="Genomic_DNA"/>
</dbReference>
<dbReference type="Pfam" id="PF07728">
    <property type="entry name" value="AAA_5"/>
    <property type="match status" value="1"/>
</dbReference>
<reference evidence="3 4" key="1">
    <citation type="submission" date="2015-12" db="EMBL/GenBank/DDBJ databases">
        <title>Haloprofundus marisrubri gen. nov., sp. nov., an extremely halophilic archaeon isolated from the Discovery deep brine-seawater interface in the Red Sea.</title>
        <authorList>
            <person name="Zhang G."/>
            <person name="Stingl U."/>
            <person name="Rashid M."/>
        </authorList>
    </citation>
    <scope>NUCLEOTIDE SEQUENCE [LARGE SCALE GENOMIC DNA]</scope>
    <source>
        <strain evidence="3 4">SB9</strain>
    </source>
</reference>
<dbReference type="SMART" id="SM00382">
    <property type="entry name" value="AAA"/>
    <property type="match status" value="1"/>
</dbReference>
<organism evidence="3 4">
    <name type="scientific">Haloprofundus marisrubri</name>
    <dbReference type="NCBI Taxonomy" id="1514971"/>
    <lineage>
        <taxon>Archaea</taxon>
        <taxon>Methanobacteriati</taxon>
        <taxon>Methanobacteriota</taxon>
        <taxon>Stenosarchaea group</taxon>
        <taxon>Halobacteria</taxon>
        <taxon>Halobacteriales</taxon>
        <taxon>Haloferacaceae</taxon>
        <taxon>Haloprofundus</taxon>
    </lineage>
</organism>
<evidence type="ECO:0000259" key="2">
    <source>
        <dbReference type="SMART" id="SM00382"/>
    </source>
</evidence>
<dbReference type="InterPro" id="IPR027417">
    <property type="entry name" value="P-loop_NTPase"/>
</dbReference>
<evidence type="ECO:0000313" key="4">
    <source>
        <dbReference type="Proteomes" id="UP000054387"/>
    </source>
</evidence>
<keyword evidence="4" id="KW-1185">Reference proteome</keyword>
<comment type="caution">
    <text evidence="3">The sequence shown here is derived from an EMBL/GenBank/DDBJ whole genome shotgun (WGS) entry which is preliminary data.</text>
</comment>
<dbReference type="STRING" id="1514971.AUR64_04060"/>
<dbReference type="AlphaFoldDB" id="A0A0W1RDD5"/>
<feature type="domain" description="AAA+ ATPase" evidence="2">
    <location>
        <begin position="209"/>
        <end position="390"/>
    </location>
</feature>
<dbReference type="InterPro" id="IPR003593">
    <property type="entry name" value="AAA+_ATPase"/>
</dbReference>
<dbReference type="PANTHER" id="PTHR37291">
    <property type="entry name" value="5-METHYLCYTOSINE-SPECIFIC RESTRICTION ENZYME B"/>
    <property type="match status" value="1"/>
</dbReference>
<protein>
    <recommendedName>
        <fullName evidence="2">AAA+ ATPase domain-containing protein</fullName>
    </recommendedName>
</protein>
<dbReference type="InterPro" id="IPR011704">
    <property type="entry name" value="ATPase_dyneun-rel_AAA"/>
</dbReference>
<sequence>MKTDQYEGDESINGVRYLVLQSLTSGETLTSEKLGTLLANENERQDTNIMVGYTQFTVLGQLYFDYYKPRLNIYLEELANYFIGKAEVEDSTAHTVNHSEPRHQLNDFAWIAIHPEDSESQTDAYQLYLGFKSEQLSYGLAIGEDLRQQDSKRVRDIDVASGSNVTAKRIISKFKTVRDSYHTLNDIGGVIEPPEKPEIADVVQRQLEAKKQVVFYGPPGTGKTYEAKRFAEWWIHQQTEAGVSSNQIRSVTFHPSFSYEDFLEGLTADATTSGGVTYRIKSGVLKEIAVDAESALNATDEDATPPPFVLIIDEINRGNLAQIFGEIITLLEADKRGEFDVELAHSGETFTLPPNLYVIGTMNTADQSIALVDTALRRRFRFIDFPPSLDIVFSQYETETSTATEAVSQHYDVVSAHERLLGASILAVETLNERILDAAQLGKGKQIGHTYLLNQKSTADVVDAWRYDILPQLEEYYFGQFTRLRDELLTETNNRLIDWDSERIQAFDASTLYSSLCDLAGIENPAPLPEGAKPIPDGSGSTVQKESAKDAWGTGERTPETFRQRVQQRLDDDSAQKIYRILDAGEELGWLEGGRGETARVMIKSKAIDPTGAPLRIGQDGEIEFEWNYIRNRDSNPLTGEFIDETASAFDEVNGYSHEWDPEAEENREFSKPQLSVSDLSADDITALIDGLQYFIEQADAFEDD</sequence>
<dbReference type="GO" id="GO:0005524">
    <property type="term" value="F:ATP binding"/>
    <property type="evidence" value="ECO:0007669"/>
    <property type="project" value="InterPro"/>
</dbReference>
<dbReference type="Proteomes" id="UP000054387">
    <property type="component" value="Unassembled WGS sequence"/>
</dbReference>
<feature type="region of interest" description="Disordered" evidence="1">
    <location>
        <begin position="528"/>
        <end position="561"/>
    </location>
</feature>